<proteinExistence type="predicted"/>
<dbReference type="EMBL" id="UYYA01000126">
    <property type="protein sequence ID" value="VDM52570.1"/>
    <property type="molecule type" value="Genomic_DNA"/>
</dbReference>
<dbReference type="OMA" id="FINQQGC"/>
<keyword evidence="2" id="KW-1185">Reference proteome</keyword>
<organism evidence="3">
    <name type="scientific">Angiostrongylus costaricensis</name>
    <name type="common">Nematode worm</name>
    <dbReference type="NCBI Taxonomy" id="334426"/>
    <lineage>
        <taxon>Eukaryota</taxon>
        <taxon>Metazoa</taxon>
        <taxon>Ecdysozoa</taxon>
        <taxon>Nematoda</taxon>
        <taxon>Chromadorea</taxon>
        <taxon>Rhabditida</taxon>
        <taxon>Rhabditina</taxon>
        <taxon>Rhabditomorpha</taxon>
        <taxon>Strongyloidea</taxon>
        <taxon>Metastrongylidae</taxon>
        <taxon>Angiostrongylus</taxon>
    </lineage>
</organism>
<dbReference type="WBParaSite" id="ACOC_0000098401-mRNA-1">
    <property type="protein sequence ID" value="ACOC_0000098401-mRNA-1"/>
    <property type="gene ID" value="ACOC_0000098401"/>
</dbReference>
<reference evidence="1 2" key="2">
    <citation type="submission" date="2018-11" db="EMBL/GenBank/DDBJ databases">
        <authorList>
            <consortium name="Pathogen Informatics"/>
        </authorList>
    </citation>
    <scope>NUCLEOTIDE SEQUENCE [LARGE SCALE GENOMIC DNA]</scope>
    <source>
        <strain evidence="1 2">Costa Rica</strain>
    </source>
</reference>
<accession>A0A0R3PBD1</accession>
<evidence type="ECO:0000313" key="2">
    <source>
        <dbReference type="Proteomes" id="UP000267027"/>
    </source>
</evidence>
<dbReference type="AlphaFoldDB" id="A0A0R3PBD1"/>
<evidence type="ECO:0000313" key="3">
    <source>
        <dbReference type="WBParaSite" id="ACOC_0000098401-mRNA-1"/>
    </source>
</evidence>
<protein>
    <submittedName>
        <fullName evidence="3">Salivary secreted peptide</fullName>
    </submittedName>
</protein>
<evidence type="ECO:0000313" key="1">
    <source>
        <dbReference type="EMBL" id="VDM52570.1"/>
    </source>
</evidence>
<reference evidence="3" key="1">
    <citation type="submission" date="2017-02" db="UniProtKB">
        <authorList>
            <consortium name="WormBaseParasite"/>
        </authorList>
    </citation>
    <scope>IDENTIFICATION</scope>
</reference>
<sequence>SVTISSPYSGGIISRRCAETINRDWCAVSFYTFGRTASFGCANDFTIPFGAQTCGDGPGFINQQGCRMANTPSGPCYFCCCRGGSCNHPAVFARDAASVLIPEQYPQRMFWNSARSLIDFRTAMISVYIVVRIQ</sequence>
<name>A0A0R3PBD1_ANGCS</name>
<dbReference type="OrthoDB" id="5797830at2759"/>
<gene>
    <name evidence="1" type="ORF">ACOC_LOCUS985</name>
</gene>
<dbReference type="Proteomes" id="UP000267027">
    <property type="component" value="Unassembled WGS sequence"/>
</dbReference>